<dbReference type="AlphaFoldDB" id="A0A8S9FRD8"/>
<dbReference type="EMBL" id="QGKW02002228">
    <property type="protein sequence ID" value="KAF2535674.1"/>
    <property type="molecule type" value="Genomic_DNA"/>
</dbReference>
<protein>
    <submittedName>
        <fullName evidence="2">Uncharacterized protein</fullName>
    </submittedName>
</protein>
<proteinExistence type="predicted"/>
<sequence>MGHEEFKPTANTRAPDGDFKDPEIAERLQRSQNDKCKLIKCPIIAEVMLEKIKKELEMSAPMIREEFRNKFNILISHEQAKIARRIVLDKLQAECNEHFQRLRNYEMDPMF</sequence>
<evidence type="ECO:0000313" key="2">
    <source>
        <dbReference type="EMBL" id="KAF2535674.1"/>
    </source>
</evidence>
<gene>
    <name evidence="2" type="ORF">F2Q68_00021348</name>
</gene>
<evidence type="ECO:0000256" key="1">
    <source>
        <dbReference type="SAM" id="MobiDB-lite"/>
    </source>
</evidence>
<reference evidence="2" key="1">
    <citation type="submission" date="2019-12" db="EMBL/GenBank/DDBJ databases">
        <title>Genome sequencing and annotation of Brassica cretica.</title>
        <authorList>
            <person name="Studholme D.J."/>
            <person name="Sarris P.F."/>
        </authorList>
    </citation>
    <scope>NUCLEOTIDE SEQUENCE</scope>
    <source>
        <strain evidence="2">PFS-001/15</strain>
        <tissue evidence="2">Leaf</tissue>
    </source>
</reference>
<comment type="caution">
    <text evidence="2">The sequence shown here is derived from an EMBL/GenBank/DDBJ whole genome shotgun (WGS) entry which is preliminary data.</text>
</comment>
<evidence type="ECO:0000313" key="3">
    <source>
        <dbReference type="Proteomes" id="UP000712281"/>
    </source>
</evidence>
<feature type="region of interest" description="Disordered" evidence="1">
    <location>
        <begin position="1"/>
        <end position="20"/>
    </location>
</feature>
<organism evidence="2 3">
    <name type="scientific">Brassica cretica</name>
    <name type="common">Mustard</name>
    <dbReference type="NCBI Taxonomy" id="69181"/>
    <lineage>
        <taxon>Eukaryota</taxon>
        <taxon>Viridiplantae</taxon>
        <taxon>Streptophyta</taxon>
        <taxon>Embryophyta</taxon>
        <taxon>Tracheophyta</taxon>
        <taxon>Spermatophyta</taxon>
        <taxon>Magnoliopsida</taxon>
        <taxon>eudicotyledons</taxon>
        <taxon>Gunneridae</taxon>
        <taxon>Pentapetalae</taxon>
        <taxon>rosids</taxon>
        <taxon>malvids</taxon>
        <taxon>Brassicales</taxon>
        <taxon>Brassicaceae</taxon>
        <taxon>Brassiceae</taxon>
        <taxon>Brassica</taxon>
    </lineage>
</organism>
<name>A0A8S9FRD8_BRACR</name>
<accession>A0A8S9FRD8</accession>
<dbReference type="Proteomes" id="UP000712281">
    <property type="component" value="Unassembled WGS sequence"/>
</dbReference>